<gene>
    <name evidence="1" type="ORF">EJF14_80222</name>
</gene>
<dbReference type="Proteomes" id="UP000326582">
    <property type="component" value="Chromosome 8"/>
</dbReference>
<evidence type="ECO:0000313" key="1">
    <source>
        <dbReference type="EMBL" id="QFZ30503.1"/>
    </source>
</evidence>
<name>A0ACD0WTD4_CLALS</name>
<sequence>MTSTEKVSHANTLDFPSVVTMEDTMSKSFVECLPDIELKCPLIVREAEEEEDNEDDDEEDEDENDDEEDNDNEEENDVFDNHDAQTIRKEKQEHHYLEHKHTEKHNKLNAEPPNAHSSKTKRSSSASNDVLHERDRFRARFDSFNASDRKWSISEQPSADCEVCGSMRSKTTKLNVPDEQVSSTDEVTESLFRYSIAEAVSPLDSRSLFYQTHLDPVRAETEIDCIFDIRAISPPQLSSVFHWYFNRPLPPTNQMFPWLHGLHKDNFTQRSFFISQKLLQNSRESGASPAAFDVDISKPKDARSIMCVNSGAAASSEQKILRNSVGASEILRQIEYSRYEVILQVKNLVLKAFPQAEDDDEHIATLTEMIANDCFATGYVPVFLDLDPNRGVSLRNFHIQVAKSAHCADFVVYCFCKSHLSNCKCSSLARLLRVAQLCDKSSSRETFNIFMLTWANVQQSQDIFTSNEDACAPSGSEASKKTQLLLSTMRGLKTDIFSVWDSGLQVKEKIETTRMSSATQLHMNVWSGNIWDYQIMMHNWRLQAGDTDEDYETQITPLDNPRHLYYDPAHSCLVKDNLPGDAELISLLTMPRAHWKLFVHCHNDASFPSPTVLSDLLFKYTITSHKAEDVDEIHHLEFPSAGSIGFGDCKQESLMSIVNTCKLLYLYSSSVGPDSLASLIYCSDGYTESSFLSLCYIMYAENVSLEDAMLKLHSDYGRPFYIFNSDVSVLQKLEVLLRRFSPLVVTDIKWAAYETTSSRTINEILLGKRSNTPKAIPKKLRLGYIAENSDSESSSDSSGDEDDMNETSSFLNRSWVEEVEGSFPSRILPYLYLGSLKHANSLTLLTKLGIKKVISVGEELDWLNGHKFQHNNNIIVDEIDNGDIEVFNISPKPTSHNKFSTHSSVDGVMKVNNLQDDGIDELTKALPKVLDQIDQEYRRTNGNTKILVHCRVGVSRSATVVIAEVMRRLGLNLPQAYLYVRVRRLNIVIQPNLRFMYELFKWEEKERSRGKDTHSCCVLREIDWFVMCREIRKLNSPFLQR</sequence>
<protein>
    <submittedName>
        <fullName evidence="1">Dual specificity phosphatase</fullName>
    </submittedName>
</protein>
<proteinExistence type="predicted"/>
<accession>A0ACD0WTD4</accession>
<organism evidence="1 2">
    <name type="scientific">Clavispora lusitaniae</name>
    <name type="common">Candida lusitaniae</name>
    <dbReference type="NCBI Taxonomy" id="36911"/>
    <lineage>
        <taxon>Eukaryota</taxon>
        <taxon>Fungi</taxon>
        <taxon>Dikarya</taxon>
        <taxon>Ascomycota</taxon>
        <taxon>Saccharomycotina</taxon>
        <taxon>Pichiomycetes</taxon>
        <taxon>Metschnikowiaceae</taxon>
        <taxon>Clavispora</taxon>
    </lineage>
</organism>
<reference evidence="2" key="1">
    <citation type="journal article" date="2019" name="MBio">
        <title>Comparative genomics for the elucidation of multidrug resistance (MDR) in Candida lusitaniae.</title>
        <authorList>
            <person name="Kannan A."/>
            <person name="Asner S.A."/>
            <person name="Trachsel E."/>
            <person name="Kelly S."/>
            <person name="Parker J."/>
            <person name="Sanglard D."/>
        </authorList>
    </citation>
    <scope>NUCLEOTIDE SEQUENCE [LARGE SCALE GENOMIC DNA]</scope>
    <source>
        <strain evidence="2">P1</strain>
    </source>
</reference>
<evidence type="ECO:0000313" key="2">
    <source>
        <dbReference type="Proteomes" id="UP000326582"/>
    </source>
</evidence>
<dbReference type="EMBL" id="CP038491">
    <property type="protein sequence ID" value="QFZ30503.1"/>
    <property type="molecule type" value="Genomic_DNA"/>
</dbReference>
<keyword evidence="2" id="KW-1185">Reference proteome</keyword>